<accession>A0A016VNX1</accession>
<organism evidence="2 3">
    <name type="scientific">Ancylostoma ceylanicum</name>
    <dbReference type="NCBI Taxonomy" id="53326"/>
    <lineage>
        <taxon>Eukaryota</taxon>
        <taxon>Metazoa</taxon>
        <taxon>Ecdysozoa</taxon>
        <taxon>Nematoda</taxon>
        <taxon>Chromadorea</taxon>
        <taxon>Rhabditida</taxon>
        <taxon>Rhabditina</taxon>
        <taxon>Rhabditomorpha</taxon>
        <taxon>Strongyloidea</taxon>
        <taxon>Ancylostomatidae</taxon>
        <taxon>Ancylostomatinae</taxon>
        <taxon>Ancylostoma</taxon>
    </lineage>
</organism>
<protein>
    <recommendedName>
        <fullName evidence="4">Retrotransposon gag domain-containing protein</fullName>
    </recommendedName>
</protein>
<feature type="region of interest" description="Disordered" evidence="1">
    <location>
        <begin position="291"/>
        <end position="320"/>
    </location>
</feature>
<evidence type="ECO:0000313" key="2">
    <source>
        <dbReference type="EMBL" id="EYC29294.1"/>
    </source>
</evidence>
<sequence>MHPVRLSFRPTFSAFRGRPAQAKQPLPHFLRTSPKRDCYSLFKLHVNISDLFLPALNSWPVYDGYNMPVVKFVRDLDEKATAARYDEEKLARLLPLQLSGAAKVKYTSYSQTIKQNHRNVLDQLKKDFRNQNYFEIAKSKIHQMKHNPDEDVIVFGQRVKDLVEDAYADSGVDAIAGISCEAFLRGLNTELRIAVIKKRTHGATFEQLLEIAEKEQQLLDIVKRERGVLDNAMVNAITEVIKNLNLTETNHHGHGCCNFVHRGRGRNYAGNQYHNNQNTMDRRYNQHYDQNSPQSLAQRGNSNANRSYNYRNYNNRSYNR</sequence>
<feature type="compositionally biased region" description="Low complexity" evidence="1">
    <location>
        <begin position="301"/>
        <end position="320"/>
    </location>
</feature>
<proteinExistence type="predicted"/>
<comment type="caution">
    <text evidence="2">The sequence shown here is derived from an EMBL/GenBank/DDBJ whole genome shotgun (WGS) entry which is preliminary data.</text>
</comment>
<evidence type="ECO:0008006" key="4">
    <source>
        <dbReference type="Google" id="ProtNLM"/>
    </source>
</evidence>
<dbReference type="EMBL" id="JARK01001342">
    <property type="protein sequence ID" value="EYC29294.1"/>
    <property type="molecule type" value="Genomic_DNA"/>
</dbReference>
<evidence type="ECO:0000313" key="3">
    <source>
        <dbReference type="Proteomes" id="UP000024635"/>
    </source>
</evidence>
<name>A0A016VNX1_9BILA</name>
<reference evidence="3" key="1">
    <citation type="journal article" date="2015" name="Nat. Genet.">
        <title>The genome and transcriptome of the zoonotic hookworm Ancylostoma ceylanicum identify infection-specific gene families.</title>
        <authorList>
            <person name="Schwarz E.M."/>
            <person name="Hu Y."/>
            <person name="Antoshechkin I."/>
            <person name="Miller M.M."/>
            <person name="Sternberg P.W."/>
            <person name="Aroian R.V."/>
        </authorList>
    </citation>
    <scope>NUCLEOTIDE SEQUENCE</scope>
    <source>
        <strain evidence="3">HY135</strain>
    </source>
</reference>
<evidence type="ECO:0000256" key="1">
    <source>
        <dbReference type="SAM" id="MobiDB-lite"/>
    </source>
</evidence>
<feature type="compositionally biased region" description="Polar residues" evidence="1">
    <location>
        <begin position="291"/>
        <end position="300"/>
    </location>
</feature>
<dbReference type="Proteomes" id="UP000024635">
    <property type="component" value="Unassembled WGS sequence"/>
</dbReference>
<keyword evidence="3" id="KW-1185">Reference proteome</keyword>
<gene>
    <name evidence="2" type="primary">Acey_s0006.g2892</name>
    <name evidence="2" type="ORF">Y032_0006g2892</name>
</gene>
<dbReference type="AlphaFoldDB" id="A0A016VNX1"/>
<dbReference type="OrthoDB" id="7617012at2759"/>